<dbReference type="Proteomes" id="UP001607302">
    <property type="component" value="Unassembled WGS sequence"/>
</dbReference>
<feature type="transmembrane region" description="Helical" evidence="1">
    <location>
        <begin position="120"/>
        <end position="137"/>
    </location>
</feature>
<organism evidence="2 3">
    <name type="scientific">Vespula squamosa</name>
    <name type="common">Southern yellow jacket</name>
    <name type="synonym">Wasp</name>
    <dbReference type="NCBI Taxonomy" id="30214"/>
    <lineage>
        <taxon>Eukaryota</taxon>
        <taxon>Metazoa</taxon>
        <taxon>Ecdysozoa</taxon>
        <taxon>Arthropoda</taxon>
        <taxon>Hexapoda</taxon>
        <taxon>Insecta</taxon>
        <taxon>Pterygota</taxon>
        <taxon>Neoptera</taxon>
        <taxon>Endopterygota</taxon>
        <taxon>Hymenoptera</taxon>
        <taxon>Apocrita</taxon>
        <taxon>Aculeata</taxon>
        <taxon>Vespoidea</taxon>
        <taxon>Vespidae</taxon>
        <taxon>Vespinae</taxon>
        <taxon>Vespula</taxon>
    </lineage>
</organism>
<evidence type="ECO:0000313" key="2">
    <source>
        <dbReference type="EMBL" id="KAL2714252.1"/>
    </source>
</evidence>
<sequence>MTLTEGKHRDSFGTFTRGKVLTINANERLNEYVSSAIFKSQGSKLYSILENIERWKDRSSRIWTVTGVFSLTLSSTKIAFVIVSWNSCSRAFRSNVNVVAKETDINVVSSKAIQRIFWRVLRFSFFFFFFSSIHLVHPVRPKAFLYLFAKCYRIRKGNGDRRIGRVTCLLELTTLFVLVLVVVTIVVAIVVVVVRKSERWLFDAKPKVIPQRKFVTVHRNYRFLLYLKLSGHPSRWRTLDETFDKKHRKFIIDPTLETEPMRGVHEA</sequence>
<gene>
    <name evidence="2" type="ORF">V1478_016809</name>
</gene>
<keyword evidence="1" id="KW-0472">Membrane</keyword>
<feature type="transmembrane region" description="Helical" evidence="1">
    <location>
        <begin position="175"/>
        <end position="194"/>
    </location>
</feature>
<keyword evidence="1" id="KW-1133">Transmembrane helix</keyword>
<comment type="caution">
    <text evidence="2">The sequence shown here is derived from an EMBL/GenBank/DDBJ whole genome shotgun (WGS) entry which is preliminary data.</text>
</comment>
<protein>
    <submittedName>
        <fullName evidence="2">Uncharacterized protein</fullName>
    </submittedName>
</protein>
<accession>A0ABD2A1C2</accession>
<name>A0ABD2A1C2_VESSQ</name>
<evidence type="ECO:0000313" key="3">
    <source>
        <dbReference type="Proteomes" id="UP001607302"/>
    </source>
</evidence>
<dbReference type="AlphaFoldDB" id="A0ABD2A1C2"/>
<proteinExistence type="predicted"/>
<reference evidence="2 3" key="1">
    <citation type="journal article" date="2024" name="Ann. Entomol. Soc. Am.">
        <title>Genomic analyses of the southern and eastern yellowjacket wasps (Hymenoptera: Vespidae) reveal evolutionary signatures of social life.</title>
        <authorList>
            <person name="Catto M.A."/>
            <person name="Caine P.B."/>
            <person name="Orr S.E."/>
            <person name="Hunt B.G."/>
            <person name="Goodisman M.A.D."/>
        </authorList>
    </citation>
    <scope>NUCLEOTIDE SEQUENCE [LARGE SCALE GENOMIC DNA]</scope>
    <source>
        <strain evidence="2">233</strain>
        <tissue evidence="2">Head and thorax</tissue>
    </source>
</reference>
<dbReference type="EMBL" id="JAUDFV010000157">
    <property type="protein sequence ID" value="KAL2714252.1"/>
    <property type="molecule type" value="Genomic_DNA"/>
</dbReference>
<keyword evidence="3" id="KW-1185">Reference proteome</keyword>
<keyword evidence="1" id="KW-0812">Transmembrane</keyword>
<evidence type="ECO:0000256" key="1">
    <source>
        <dbReference type="SAM" id="Phobius"/>
    </source>
</evidence>